<feature type="chain" id="PRO_5041986272" evidence="3">
    <location>
        <begin position="23"/>
        <end position="1040"/>
    </location>
</feature>
<sequence>MNHVSWLTVAAVLLLLGQGSCAYRLSTPGAFGYRRHRHGRREAAASQAIKAERRPPGPDGRSKRHLWDCPRNCELTIPNLAEVRTVFQDYLEEPDTQLVQFKLRFPEYNESLLETYPYMSNNYRATEWIWASGGFGRKLLGLPHDAGVLSLYILEKNRKLIDVVIVTEPKRCFIMYSPECRLYAVRDILISNVTYVERYKHHRDFLCHYVINESAHAPLQLLYRCCDTTDFRNGDYKCYIYTSYGGEVSEVLLFINIISGLLTLWSPVFIVRLKICMKFDHMTKFFRASLKHGITGQRNYVIRISSRQLINLSDPKPFSLPRFLFRAIFHCYGEGRCCIHWWGQWRHQPDTCRKNSLCRRFWFALSRFLAVATVYPIVVYLAVAIYVPKLKFFTELLWHVERYFGEVESVWLNVNTVAIAMLPLYHPFYTLWTIFSFISFVYCVLLLALPNNPLERCLLRYDGKRPFEQPNVLYDRMTRGYKTILQRLAYGEFTTKRHLFSIPWIPWGVRRFLFFVGRVLEQIPIVNVCFTMFMLDTKFLKFKGNRTPLDKDEAEDRYALSRPRCINVCKLISTVIIWIGFLLILAGYCFSVFIMFELLLNVVFFTLLGAALHPCTVLPWLCFALVVTLYMNDTLSAINIEHREILKLIDENSPRISAVEDSEEVFREGAVQILKTHNLGAVKFIDGDNTEYVSKELYYNVCTDLKCGWTQSLRRILVRMSVIVLFVLFIFISLTTLGAFFGSGILISLVALILSALPKLVELYISTKQKKSKATKALWAKIMPDILDRHIRVDRTQCIDAAEEELTTYDVRPVGLLEMEVPRMQRLRTLRLWKFPWIVSADQQTQSHETFIVALANKLSAASFLSKIVTRAYSPDLEDETVLRQWCLLVENCIMEGSATASSINGVPVESIRLFPRDVQPLVSPFDTGNTIDNVVDSINRELYGPFTKGVLVTIGNTSIACGKLNDTIFAFNSSCHGDQVTDLFGAVLVVAAFNTQNLQTTIKYMIDPYSPDTVPVYSVVPIEGFVFKSPEILEVDVPI</sequence>
<evidence type="ECO:0000313" key="5">
    <source>
        <dbReference type="Proteomes" id="UP001208570"/>
    </source>
</evidence>
<feature type="transmembrane region" description="Helical" evidence="2">
    <location>
        <begin position="716"/>
        <end position="734"/>
    </location>
</feature>
<keyword evidence="2" id="KW-0472">Membrane</keyword>
<keyword evidence="5" id="KW-1185">Reference proteome</keyword>
<gene>
    <name evidence="4" type="ORF">LSH36_7g03043</name>
</gene>
<name>A0AAD9KFB2_9ANNE</name>
<accession>A0AAD9KFB2</accession>
<feature type="signal peptide" evidence="3">
    <location>
        <begin position="1"/>
        <end position="22"/>
    </location>
</feature>
<dbReference type="Proteomes" id="UP001208570">
    <property type="component" value="Unassembled WGS sequence"/>
</dbReference>
<dbReference type="AlphaFoldDB" id="A0AAD9KFB2"/>
<evidence type="ECO:0000256" key="1">
    <source>
        <dbReference type="SAM" id="MobiDB-lite"/>
    </source>
</evidence>
<proteinExistence type="predicted"/>
<keyword evidence="2" id="KW-0812">Transmembrane</keyword>
<protein>
    <submittedName>
        <fullName evidence="4">Uncharacterized protein</fullName>
    </submittedName>
</protein>
<feature type="transmembrane region" description="Helical" evidence="2">
    <location>
        <begin position="571"/>
        <end position="596"/>
    </location>
</feature>
<keyword evidence="2" id="KW-1133">Transmembrane helix</keyword>
<evidence type="ECO:0000256" key="2">
    <source>
        <dbReference type="SAM" id="Phobius"/>
    </source>
</evidence>
<organism evidence="4 5">
    <name type="scientific">Paralvinella palmiformis</name>
    <dbReference type="NCBI Taxonomy" id="53620"/>
    <lineage>
        <taxon>Eukaryota</taxon>
        <taxon>Metazoa</taxon>
        <taxon>Spiralia</taxon>
        <taxon>Lophotrochozoa</taxon>
        <taxon>Annelida</taxon>
        <taxon>Polychaeta</taxon>
        <taxon>Sedentaria</taxon>
        <taxon>Canalipalpata</taxon>
        <taxon>Terebellida</taxon>
        <taxon>Terebelliformia</taxon>
        <taxon>Alvinellidae</taxon>
        <taxon>Paralvinella</taxon>
    </lineage>
</organism>
<dbReference type="EMBL" id="JAODUP010000007">
    <property type="protein sequence ID" value="KAK2169725.1"/>
    <property type="molecule type" value="Genomic_DNA"/>
</dbReference>
<feature type="transmembrane region" description="Helical" evidence="2">
    <location>
        <begin position="740"/>
        <end position="761"/>
    </location>
</feature>
<comment type="caution">
    <text evidence="4">The sequence shown here is derived from an EMBL/GenBank/DDBJ whole genome shotgun (WGS) entry which is preliminary data.</text>
</comment>
<evidence type="ECO:0000313" key="4">
    <source>
        <dbReference type="EMBL" id="KAK2169725.1"/>
    </source>
</evidence>
<feature type="transmembrane region" description="Helical" evidence="2">
    <location>
        <begin position="429"/>
        <end position="449"/>
    </location>
</feature>
<feature type="transmembrane region" description="Helical" evidence="2">
    <location>
        <begin position="251"/>
        <end position="273"/>
    </location>
</feature>
<feature type="transmembrane region" description="Helical" evidence="2">
    <location>
        <begin position="602"/>
        <end position="630"/>
    </location>
</feature>
<keyword evidence="3" id="KW-0732">Signal</keyword>
<feature type="region of interest" description="Disordered" evidence="1">
    <location>
        <begin position="36"/>
        <end position="63"/>
    </location>
</feature>
<feature type="transmembrane region" description="Helical" evidence="2">
    <location>
        <begin position="361"/>
        <end position="387"/>
    </location>
</feature>
<reference evidence="4" key="1">
    <citation type="journal article" date="2023" name="Mol. Biol. Evol.">
        <title>Third-Generation Sequencing Reveals the Adaptive Role of the Epigenome in Three Deep-Sea Polychaetes.</title>
        <authorList>
            <person name="Perez M."/>
            <person name="Aroh O."/>
            <person name="Sun Y."/>
            <person name="Lan Y."/>
            <person name="Juniper S.K."/>
            <person name="Young C.R."/>
            <person name="Angers B."/>
            <person name="Qian P.Y."/>
        </authorList>
    </citation>
    <scope>NUCLEOTIDE SEQUENCE</scope>
    <source>
        <strain evidence="4">P08H-3</strain>
    </source>
</reference>
<evidence type="ECO:0000256" key="3">
    <source>
        <dbReference type="SAM" id="SignalP"/>
    </source>
</evidence>